<dbReference type="AlphaFoldDB" id="T0J1A6"/>
<name>T0J1A6_9SPHN</name>
<organism evidence="1 2">
    <name type="scientific">Sphingobium lactosutens DS20</name>
    <dbReference type="NCBI Taxonomy" id="1331060"/>
    <lineage>
        <taxon>Bacteria</taxon>
        <taxon>Pseudomonadati</taxon>
        <taxon>Pseudomonadota</taxon>
        <taxon>Alphaproteobacteria</taxon>
        <taxon>Sphingomonadales</taxon>
        <taxon>Sphingomonadaceae</taxon>
        <taxon>Sphingobium</taxon>
    </lineage>
</organism>
<accession>T0J1A6</accession>
<evidence type="ECO:0000313" key="1">
    <source>
        <dbReference type="EMBL" id="EQB17895.1"/>
    </source>
</evidence>
<dbReference type="Proteomes" id="UP000015531">
    <property type="component" value="Unassembled WGS sequence"/>
</dbReference>
<comment type="caution">
    <text evidence="1">The sequence shown here is derived from an EMBL/GenBank/DDBJ whole genome shotgun (WGS) entry which is preliminary data.</text>
</comment>
<sequence>MKFASQASEMSDREIFDSIHAVGSGENDRDFNTAIFDEAQLRGMLSASEVDAIMASDRSAD</sequence>
<evidence type="ECO:0000313" key="2">
    <source>
        <dbReference type="Proteomes" id="UP000015531"/>
    </source>
</evidence>
<proteinExistence type="predicted"/>
<keyword evidence="2" id="KW-1185">Reference proteome</keyword>
<gene>
    <name evidence="1" type="ORF">RLDS_03485</name>
</gene>
<dbReference type="PATRIC" id="fig|1331060.3.peg.633"/>
<protein>
    <submittedName>
        <fullName evidence="1">Uncharacterized protein</fullName>
    </submittedName>
</protein>
<dbReference type="EMBL" id="ATDP01000063">
    <property type="protein sequence ID" value="EQB17895.1"/>
    <property type="molecule type" value="Genomic_DNA"/>
</dbReference>
<reference evidence="1 2" key="1">
    <citation type="journal article" date="2013" name="Genome Announc.">
        <title>Draft Genome Sequence of Sphingobium lactosutens Strain DS20T, Isolated from a Hexachlorocyclohexane Dumpsite.</title>
        <authorList>
            <person name="Kumar R."/>
            <person name="Dwivedi V."/>
            <person name="Negi V."/>
            <person name="Khurana J.P."/>
            <person name="Lal R."/>
        </authorList>
    </citation>
    <scope>NUCLEOTIDE SEQUENCE [LARGE SCALE GENOMIC DNA]</scope>
    <source>
        <strain evidence="1 2">DS20</strain>
    </source>
</reference>